<keyword evidence="1" id="KW-0472">Membrane</keyword>
<evidence type="ECO:0000313" key="2">
    <source>
        <dbReference type="EMBL" id="SNT05857.1"/>
    </source>
</evidence>
<accession>A0A239JJ46</accession>
<feature type="transmembrane region" description="Helical" evidence="1">
    <location>
        <begin position="7"/>
        <end position="26"/>
    </location>
</feature>
<dbReference type="EMBL" id="FZOS01000035">
    <property type="protein sequence ID" value="SNT05857.1"/>
    <property type="molecule type" value="Genomic_DNA"/>
</dbReference>
<protein>
    <submittedName>
        <fullName evidence="2">Uncharacterized protein</fullName>
    </submittedName>
</protein>
<dbReference type="Proteomes" id="UP000198281">
    <property type="component" value="Unassembled WGS sequence"/>
</dbReference>
<keyword evidence="1" id="KW-1133">Transmembrane helix</keyword>
<evidence type="ECO:0000256" key="1">
    <source>
        <dbReference type="SAM" id="Phobius"/>
    </source>
</evidence>
<gene>
    <name evidence="2" type="ORF">SAMN06295912_13529</name>
</gene>
<keyword evidence="1" id="KW-0812">Transmembrane</keyword>
<reference evidence="3" key="1">
    <citation type="submission" date="2017-06" db="EMBL/GenBank/DDBJ databases">
        <authorList>
            <person name="Varghese N."/>
            <person name="Submissions S."/>
        </authorList>
    </citation>
    <scope>NUCLEOTIDE SEQUENCE [LARGE SCALE GENOMIC DNA]</scope>
    <source>
        <strain evidence="3">LNB2</strain>
    </source>
</reference>
<sequence>MKRVNHGIRLMIVMEAAMLTLLPLSLWRAHWHGRGFCISLWQDEAGNRHWMWFGR</sequence>
<keyword evidence="3" id="KW-1185">Reference proteome</keyword>
<proteinExistence type="predicted"/>
<dbReference type="AlphaFoldDB" id="A0A239JJ46"/>
<evidence type="ECO:0000313" key="3">
    <source>
        <dbReference type="Proteomes" id="UP000198281"/>
    </source>
</evidence>
<name>A0A239JJ46_9SPHN</name>
<organism evidence="2 3">
    <name type="scientific">Edaphosphingomonas laterariae</name>
    <dbReference type="NCBI Taxonomy" id="861865"/>
    <lineage>
        <taxon>Bacteria</taxon>
        <taxon>Pseudomonadati</taxon>
        <taxon>Pseudomonadota</taxon>
        <taxon>Alphaproteobacteria</taxon>
        <taxon>Sphingomonadales</taxon>
        <taxon>Rhizorhabdaceae</taxon>
        <taxon>Edaphosphingomonas</taxon>
    </lineage>
</organism>